<keyword evidence="3" id="KW-0274">FAD</keyword>
<evidence type="ECO:0000256" key="3">
    <source>
        <dbReference type="ARBA" id="ARBA00022827"/>
    </source>
</evidence>
<dbReference type="Gene3D" id="3.50.50.60">
    <property type="entry name" value="FAD/NAD(P)-binding domain"/>
    <property type="match status" value="2"/>
</dbReference>
<evidence type="ECO:0000313" key="8">
    <source>
        <dbReference type="EMBL" id="TSJ39361.1"/>
    </source>
</evidence>
<dbReference type="PANTHER" id="PTHR46056:SF12">
    <property type="entry name" value="LONG-CHAIN-ALCOHOL OXIDASE"/>
    <property type="match status" value="1"/>
</dbReference>
<evidence type="ECO:0000256" key="2">
    <source>
        <dbReference type="ARBA" id="ARBA00022630"/>
    </source>
</evidence>
<sequence length="796" mass="88117">MNSELTPEEKYLKSFLKFLLILSLLTLFFNFYPKLTPAFLGSLAGQAYVILSANSILQAFLIVLLLALAIGDVRRFSPLIRLFKWILGIAIIWTAIEWIRGKDAPVGTTHLAQVITYAVAFTGLWFLFRAAGIARYKLKYLSIQQFQTLQAMAEVCISGDTDLYKLQIEPLQMATNVDNYLSSFEATNKWVMKLVLTAMEIYPLLSLNPMLSLMQPAARLDFLKKRFITDFEFQNLPAWYGEIIQAAIRMTKQICFMGYYSDPTVYESIGYVPFSKRKDVDERKRIFPVTPSPANSLQVLDDADVKSSEITADVVIVGSGAGASILAYQLVEAGRKVLLVERGGFEKPSTFTEDEVDQVSRLYANGALQLSRDFRFQVFQGSCVGGSTTVNNAVCFETPDYILDKWINEMGIKLDRTRYLASMEAVYKLMKVSHTPIMTDDRFLNPGGRLFAEACAKLGYTKPELDSVMANINGCLGSGYCNMGCAYGKKLSMLDTILPQIQMAHPGSLQIITNCEAISFNKSGTRIVSLTGKFKSGRSITIKGNTFVSSAGAISSSILLLKSKLGIANAGKKLAFNLGTQITAAYKDTVNSYDGLQISHFLKTNDRRFVMETWYNPPMFQSTAMPGWFDQHFNNMLHYGNMACTGVLVGTASNAEVKIAGLFGRDINYVPTEDDFESLMTGLEKAAEIYLTGGAERVMPNTFDYYEYKTVAELKENFRKNIKASPDISTGTGHPQGGNVMSNDPATGVVDENFKVYGYDNLFVCDASVFPTSLGVNPQITVMSLAHYAGPIIAAN</sequence>
<dbReference type="EMBL" id="VLPK01000003">
    <property type="protein sequence ID" value="TSJ39361.1"/>
    <property type="molecule type" value="Genomic_DNA"/>
</dbReference>
<comment type="caution">
    <text evidence="8">The sequence shown here is derived from an EMBL/GenBank/DDBJ whole genome shotgun (WGS) entry which is preliminary data.</text>
</comment>
<evidence type="ECO:0000259" key="7">
    <source>
        <dbReference type="Pfam" id="PF05199"/>
    </source>
</evidence>
<keyword evidence="5" id="KW-1133">Transmembrane helix</keyword>
<feature type="transmembrane region" description="Helical" evidence="5">
    <location>
        <begin position="12"/>
        <end position="32"/>
    </location>
</feature>
<feature type="domain" description="Glucose-methanol-choline oxidoreductase N-terminal" evidence="6">
    <location>
        <begin position="360"/>
        <end position="574"/>
    </location>
</feature>
<keyword evidence="5" id="KW-0812">Transmembrane</keyword>
<dbReference type="AlphaFoldDB" id="A0A556MHH4"/>
<dbReference type="InterPro" id="IPR036188">
    <property type="entry name" value="FAD/NAD-bd_sf"/>
</dbReference>
<dbReference type="RefSeq" id="WP_144249398.1">
    <property type="nucleotide sequence ID" value="NZ_VLPK01000003.1"/>
</dbReference>
<feature type="transmembrane region" description="Helical" evidence="5">
    <location>
        <begin position="82"/>
        <end position="99"/>
    </location>
</feature>
<dbReference type="GO" id="GO:0016614">
    <property type="term" value="F:oxidoreductase activity, acting on CH-OH group of donors"/>
    <property type="evidence" value="ECO:0007669"/>
    <property type="project" value="InterPro"/>
</dbReference>
<dbReference type="InterPro" id="IPR000172">
    <property type="entry name" value="GMC_OxRdtase_N"/>
</dbReference>
<comment type="similarity">
    <text evidence="1">Belongs to the GMC oxidoreductase family.</text>
</comment>
<dbReference type="Pfam" id="PF00732">
    <property type="entry name" value="GMC_oxred_N"/>
    <property type="match status" value="1"/>
</dbReference>
<feature type="transmembrane region" description="Helical" evidence="5">
    <location>
        <begin position="47"/>
        <end position="70"/>
    </location>
</feature>
<keyword evidence="9" id="KW-1185">Reference proteome</keyword>
<evidence type="ECO:0000256" key="5">
    <source>
        <dbReference type="SAM" id="Phobius"/>
    </source>
</evidence>
<keyword evidence="4" id="KW-0560">Oxidoreductase</keyword>
<dbReference type="OrthoDB" id="9798604at2"/>
<feature type="transmembrane region" description="Helical" evidence="5">
    <location>
        <begin position="111"/>
        <end position="128"/>
    </location>
</feature>
<reference evidence="8 9" key="1">
    <citation type="submission" date="2019-07" db="EMBL/GenBank/DDBJ databases">
        <authorList>
            <person name="Huq M.A."/>
        </authorList>
    </citation>
    <scope>NUCLEOTIDE SEQUENCE [LARGE SCALE GENOMIC DNA]</scope>
    <source>
        <strain evidence="8 9">MAH-19</strain>
    </source>
</reference>
<evidence type="ECO:0000256" key="4">
    <source>
        <dbReference type="ARBA" id="ARBA00023002"/>
    </source>
</evidence>
<protein>
    <submittedName>
        <fullName evidence="8">GMC family oxidoreductase</fullName>
    </submittedName>
</protein>
<gene>
    <name evidence="8" type="ORF">FO440_16570</name>
</gene>
<name>A0A556MHH4_9SPHI</name>
<dbReference type="PANTHER" id="PTHR46056">
    <property type="entry name" value="LONG-CHAIN-ALCOHOL OXIDASE"/>
    <property type="match status" value="1"/>
</dbReference>
<dbReference type="SUPFAM" id="SSF51905">
    <property type="entry name" value="FAD/NAD(P)-binding domain"/>
    <property type="match status" value="1"/>
</dbReference>
<proteinExistence type="inferred from homology"/>
<dbReference type="Proteomes" id="UP000318733">
    <property type="component" value="Unassembled WGS sequence"/>
</dbReference>
<accession>A0A556MHH4</accession>
<dbReference type="GO" id="GO:0050660">
    <property type="term" value="F:flavin adenine dinucleotide binding"/>
    <property type="evidence" value="ECO:0007669"/>
    <property type="project" value="InterPro"/>
</dbReference>
<organism evidence="8 9">
    <name type="scientific">Mucilaginibacter corticis</name>
    <dbReference type="NCBI Taxonomy" id="2597670"/>
    <lineage>
        <taxon>Bacteria</taxon>
        <taxon>Pseudomonadati</taxon>
        <taxon>Bacteroidota</taxon>
        <taxon>Sphingobacteriia</taxon>
        <taxon>Sphingobacteriales</taxon>
        <taxon>Sphingobacteriaceae</taxon>
        <taxon>Mucilaginibacter</taxon>
    </lineage>
</organism>
<evidence type="ECO:0000313" key="9">
    <source>
        <dbReference type="Proteomes" id="UP000318733"/>
    </source>
</evidence>
<evidence type="ECO:0000256" key="1">
    <source>
        <dbReference type="ARBA" id="ARBA00010790"/>
    </source>
</evidence>
<keyword evidence="2" id="KW-0285">Flavoprotein</keyword>
<feature type="domain" description="Glucose-methanol-choline oxidoreductase C-terminal" evidence="7">
    <location>
        <begin position="666"/>
        <end position="786"/>
    </location>
</feature>
<evidence type="ECO:0000259" key="6">
    <source>
        <dbReference type="Pfam" id="PF00732"/>
    </source>
</evidence>
<dbReference type="Pfam" id="PF05199">
    <property type="entry name" value="GMC_oxred_C"/>
    <property type="match status" value="1"/>
</dbReference>
<dbReference type="InterPro" id="IPR007867">
    <property type="entry name" value="GMC_OxRtase_C"/>
</dbReference>
<keyword evidence="5" id="KW-0472">Membrane</keyword>